<evidence type="ECO:0000313" key="5">
    <source>
        <dbReference type="Proteomes" id="UP000003786"/>
    </source>
</evidence>
<feature type="signal peptide" evidence="3">
    <location>
        <begin position="1"/>
        <end position="18"/>
    </location>
</feature>
<dbReference type="VEuPathDB" id="PiroplasmaDB:TOT_020000921"/>
<keyword evidence="5" id="KW-1185">Reference proteome</keyword>
<dbReference type="Proteomes" id="UP000003786">
    <property type="component" value="Chromosome 2"/>
</dbReference>
<gene>
    <name evidence="4" type="ORF">TOT_020000921</name>
</gene>
<feature type="compositionally biased region" description="Basic and acidic residues" evidence="2">
    <location>
        <begin position="275"/>
        <end position="288"/>
    </location>
</feature>
<dbReference type="AlphaFoldDB" id="J4CD78"/>
<proteinExistence type="predicted"/>
<feature type="coiled-coil region" evidence="1">
    <location>
        <begin position="79"/>
        <end position="145"/>
    </location>
</feature>
<keyword evidence="3" id="KW-0732">Signal</keyword>
<evidence type="ECO:0000256" key="2">
    <source>
        <dbReference type="SAM" id="MobiDB-lite"/>
    </source>
</evidence>
<protein>
    <submittedName>
        <fullName evidence="4">Uncharacterized protein</fullName>
    </submittedName>
</protein>
<dbReference type="OrthoDB" id="10573886at2759"/>
<evidence type="ECO:0000256" key="1">
    <source>
        <dbReference type="SAM" id="Coils"/>
    </source>
</evidence>
<feature type="compositionally biased region" description="Pro residues" evidence="2">
    <location>
        <begin position="290"/>
        <end position="326"/>
    </location>
</feature>
<feature type="chain" id="PRO_5003778227" evidence="3">
    <location>
        <begin position="19"/>
        <end position="440"/>
    </location>
</feature>
<dbReference type="GeneID" id="20715030"/>
<reference evidence="4 5" key="1">
    <citation type="journal article" date="2012" name="MBio">
        <title>Comparative genome analysis of three eukaryotic parasites with differing abilities to transform leukocytes reveals key mediators of Theileria-induced leukocyte transformation.</title>
        <authorList>
            <person name="Hayashida K."/>
            <person name="Hara Y."/>
            <person name="Abe T."/>
            <person name="Yamasaki C."/>
            <person name="Toyoda A."/>
            <person name="Kosuge T."/>
            <person name="Suzuki Y."/>
            <person name="Sato Y."/>
            <person name="Kawashima S."/>
            <person name="Katayama T."/>
            <person name="Wakaguri H."/>
            <person name="Inoue N."/>
            <person name="Homma K."/>
            <person name="Tada-Umezaki M."/>
            <person name="Yagi Y."/>
            <person name="Fujii Y."/>
            <person name="Habara T."/>
            <person name="Kanehisa M."/>
            <person name="Watanabe H."/>
            <person name="Ito K."/>
            <person name="Gojobori T."/>
            <person name="Sugawara H."/>
            <person name="Imanishi T."/>
            <person name="Weir W."/>
            <person name="Gardner M."/>
            <person name="Pain A."/>
            <person name="Shiels B."/>
            <person name="Hattori M."/>
            <person name="Nene V."/>
            <person name="Sugimoto C."/>
        </authorList>
    </citation>
    <scope>NUCLEOTIDE SEQUENCE [LARGE SCALE GENOMIC DNA]</scope>
    <source>
        <strain evidence="4 5">Shintoku</strain>
    </source>
</reference>
<accession>J4CD78</accession>
<feature type="compositionally biased region" description="Low complexity" evidence="2">
    <location>
        <begin position="247"/>
        <end position="273"/>
    </location>
</feature>
<dbReference type="EMBL" id="AP011947">
    <property type="protein sequence ID" value="BAM40667.1"/>
    <property type="molecule type" value="Genomic_DNA"/>
</dbReference>
<evidence type="ECO:0000256" key="3">
    <source>
        <dbReference type="SAM" id="SignalP"/>
    </source>
</evidence>
<evidence type="ECO:0000313" key="4">
    <source>
        <dbReference type="EMBL" id="BAM40667.1"/>
    </source>
</evidence>
<sequence>MKVLTVIAILYSYHVCKCINSDDEDEVKAQTERIILGMTDDELDEHMRNLRLGARPKNRSPLTNQFPIDFSRYKERDSANEAEQLVKEIEQVVEKEKESIEEEEEDIREKERVLRERERELLREERRLEEEARKLQEAEEELCERSKLRKLKTTEESKGEKELVYGYEPFDPNVKHYSPGLMYRPVDPKMLEKPPSAVNYKSFIHIPESDKLQDLFPEIPPPPPTSFPRPCQCSCGPRSRNQHQNDANEGQQEQGAEGGAPQQQPAHPQQPRQNQRRDDSNLEGHREFPPFGPGHLPPLPVGAVPVLPPPPPRPPFQNLRPPVPSPDEPKVKKPAMYDDITPEKVSVCVEIKKGRCALKSNFHQRYGRNGRLCHIFTPLQHHYYNEVKYKDQTIWKSTNDRQCTRVELCNIGLPEKIVYLDFNRGNSEKYKKTNNKWYKI</sequence>
<keyword evidence="1" id="KW-0175">Coiled coil</keyword>
<feature type="region of interest" description="Disordered" evidence="2">
    <location>
        <begin position="211"/>
        <end position="334"/>
    </location>
</feature>
<name>J4CD78_THEOR</name>
<organism evidence="4 5">
    <name type="scientific">Theileria orientalis strain Shintoku</name>
    <dbReference type="NCBI Taxonomy" id="869250"/>
    <lineage>
        <taxon>Eukaryota</taxon>
        <taxon>Sar</taxon>
        <taxon>Alveolata</taxon>
        <taxon>Apicomplexa</taxon>
        <taxon>Aconoidasida</taxon>
        <taxon>Piroplasmida</taxon>
        <taxon>Theileriidae</taxon>
        <taxon>Theileria</taxon>
    </lineage>
</organism>
<dbReference type="KEGG" id="tot:TOT_020000921"/>
<dbReference type="RefSeq" id="XP_009690968.1">
    <property type="nucleotide sequence ID" value="XM_009692673.1"/>
</dbReference>
<feature type="compositionally biased region" description="Pro residues" evidence="2">
    <location>
        <begin position="218"/>
        <end position="227"/>
    </location>
</feature>